<name>A0A4Q0M4B7_9SPHI</name>
<feature type="transmembrane region" description="Helical" evidence="1">
    <location>
        <begin position="42"/>
        <end position="65"/>
    </location>
</feature>
<keyword evidence="1" id="KW-0812">Transmembrane</keyword>
<evidence type="ECO:0000256" key="1">
    <source>
        <dbReference type="SAM" id="Phobius"/>
    </source>
</evidence>
<feature type="transmembrane region" description="Helical" evidence="1">
    <location>
        <begin position="128"/>
        <end position="148"/>
    </location>
</feature>
<keyword evidence="1" id="KW-0472">Membrane</keyword>
<dbReference type="Proteomes" id="UP000290848">
    <property type="component" value="Unassembled WGS sequence"/>
</dbReference>
<accession>A0A4Q0M4B7</accession>
<dbReference type="AlphaFoldDB" id="A0A4Q0M4B7"/>
<dbReference type="EMBL" id="RXOC01000015">
    <property type="protein sequence ID" value="RXF67734.1"/>
    <property type="molecule type" value="Genomic_DNA"/>
</dbReference>
<comment type="caution">
    <text evidence="2">The sequence shown here is derived from an EMBL/GenBank/DDBJ whole genome shotgun (WGS) entry which is preliminary data.</text>
</comment>
<dbReference type="RefSeq" id="WP_128770867.1">
    <property type="nucleotide sequence ID" value="NZ_RXOC01000015.1"/>
</dbReference>
<evidence type="ECO:0000313" key="2">
    <source>
        <dbReference type="EMBL" id="RXF67734.1"/>
    </source>
</evidence>
<feature type="transmembrane region" description="Helical" evidence="1">
    <location>
        <begin position="160"/>
        <end position="177"/>
    </location>
</feature>
<organism evidence="2 3">
    <name type="scientific">Arcticibacter tournemirensis</name>
    <dbReference type="NCBI Taxonomy" id="699437"/>
    <lineage>
        <taxon>Bacteria</taxon>
        <taxon>Pseudomonadati</taxon>
        <taxon>Bacteroidota</taxon>
        <taxon>Sphingobacteriia</taxon>
        <taxon>Sphingobacteriales</taxon>
        <taxon>Sphingobacteriaceae</taxon>
        <taxon>Arcticibacter</taxon>
    </lineage>
</organism>
<proteinExistence type="predicted"/>
<sequence>MGFEVLSSREWALGIWIVVALVAVLFKKSMRDGLGGVLKALFVWNLMSWLVGMAVYIAGFIYLFYRMGLWTPDLLKDTVFYILFSATVSMFKANKISEDKDFFWEMLKDNLKLGILMQFLIGQYTFDVWVELLIVPISVLLAGIQAFSVNDPKYAQVNKLINRIWLLFGAAVIYHMINSVIQHIHELLSLDILRQILLVPNLTLVFIPFLYVLSLRMVYEEQFILLNFKLRDKKLFRFAKREAILKFRTDLQGLKRWVNRWNLSHPQTREEILATIGGFKEQQQLEKEPPVVLPSQGWSPYLAKDWLSDEKLKPAYYDPAYEEKWSARSAQLKLAKDWSGNGITYNVTGTRLAADELELRLAAYEPKNPAELQKIFQERVCLLYQQATGVAVPQKLKKALQHQKNIKFKEGIYFISLEKSVWGNITEGYDLIFTISIQNDRS</sequence>
<protein>
    <submittedName>
        <fullName evidence="2">Uncharacterized protein</fullName>
    </submittedName>
</protein>
<feature type="transmembrane region" description="Helical" evidence="1">
    <location>
        <begin position="12"/>
        <end position="30"/>
    </location>
</feature>
<gene>
    <name evidence="2" type="ORF">EKH83_18065</name>
</gene>
<feature type="transmembrane region" description="Helical" evidence="1">
    <location>
        <begin position="197"/>
        <end position="219"/>
    </location>
</feature>
<reference evidence="2 3" key="1">
    <citation type="submission" date="2018-12" db="EMBL/GenBank/DDBJ databases">
        <title>The Draft Genome Sequence of the Soil Bacterium Pedobacter tournemirensis R1.</title>
        <authorList>
            <person name="He J."/>
        </authorList>
    </citation>
    <scope>NUCLEOTIDE SEQUENCE [LARGE SCALE GENOMIC DNA]</scope>
    <source>
        <strain evidence="2 3">R1</strain>
    </source>
</reference>
<evidence type="ECO:0000313" key="3">
    <source>
        <dbReference type="Proteomes" id="UP000290848"/>
    </source>
</evidence>
<keyword evidence="1" id="KW-1133">Transmembrane helix</keyword>